<dbReference type="PANTHER" id="PTHR38624">
    <property type="entry name" value="PROTEIN CBG08397-RELATED"/>
    <property type="match status" value="1"/>
</dbReference>
<evidence type="ECO:0000259" key="1">
    <source>
        <dbReference type="Pfam" id="PF24944"/>
    </source>
</evidence>
<protein>
    <recommendedName>
        <fullName evidence="1">DUF7758 domain-containing protein</fullName>
    </recommendedName>
</protein>
<sequence>MNSSYPTNKFRTLHKKLTKGWKKARYALCGLYFHRLRKHEISIKQYSCSPLLCKASETKKVCRLKIKSSSDSVKPVKHVKTTTNELERMKRKGDNWSANDFFKFQHGNLDHYDTDEKRAICIEWLRRLNDITKKYYYLAWYASSIYTCYYRLAPLIIDKEEKKRIWTDVKREYAEIILMGRRIWRRPTHPTRLRILYDLAMLCVRFNDLPNDQTVILFRDLLDDNDNFNFEVLNEIEYAQSIDKIVRLENHVIDLFYKRRKSTCSYRSSILSKSSNETPQSSFRSLKLKNDCMKSPKLRKTSSLSIADNIMTDSCGILVSRSPQIAHKQSVRFAGKPKIDQKEVAKTEKTTEQYSSSTNMIKMKDTNADIMENIPTKDEQLVVIVTNAHGQMIDQRAFKQLVTSSASLIGSGINDVDMKFAVEKESNHAKTSRKFPFILSDQMRTFKTIYQNR</sequence>
<name>A0A238BI65_9BILA</name>
<proteinExistence type="predicted"/>
<dbReference type="EMBL" id="KZ271531">
    <property type="protein sequence ID" value="OZC05177.1"/>
    <property type="molecule type" value="Genomic_DNA"/>
</dbReference>
<dbReference type="PANTHER" id="PTHR38624:SF1">
    <property type="entry name" value="KIF-BINDING PROTEIN"/>
    <property type="match status" value="1"/>
</dbReference>
<evidence type="ECO:0000313" key="2">
    <source>
        <dbReference type="EMBL" id="OZC05177.1"/>
    </source>
</evidence>
<evidence type="ECO:0000313" key="3">
    <source>
        <dbReference type="Proteomes" id="UP000242913"/>
    </source>
</evidence>
<feature type="domain" description="DUF7758" evidence="1">
    <location>
        <begin position="82"/>
        <end position="207"/>
    </location>
</feature>
<dbReference type="InterPro" id="IPR056660">
    <property type="entry name" value="DUF7758"/>
</dbReference>
<accession>A0A238BI65</accession>
<dbReference type="OrthoDB" id="5840149at2759"/>
<dbReference type="Pfam" id="PF24944">
    <property type="entry name" value="DUF7758"/>
    <property type="match status" value="1"/>
</dbReference>
<dbReference type="AlphaFoldDB" id="A0A238BI65"/>
<dbReference type="Proteomes" id="UP000242913">
    <property type="component" value="Unassembled WGS sequence"/>
</dbReference>
<organism evidence="2 3">
    <name type="scientific">Onchocerca flexuosa</name>
    <dbReference type="NCBI Taxonomy" id="387005"/>
    <lineage>
        <taxon>Eukaryota</taxon>
        <taxon>Metazoa</taxon>
        <taxon>Ecdysozoa</taxon>
        <taxon>Nematoda</taxon>
        <taxon>Chromadorea</taxon>
        <taxon>Rhabditida</taxon>
        <taxon>Spirurina</taxon>
        <taxon>Spiruromorpha</taxon>
        <taxon>Filarioidea</taxon>
        <taxon>Onchocercidae</taxon>
        <taxon>Onchocerca</taxon>
    </lineage>
</organism>
<gene>
    <name evidence="2" type="ORF">X798_07852</name>
</gene>
<reference evidence="2 3" key="1">
    <citation type="submission" date="2015-12" db="EMBL/GenBank/DDBJ databases">
        <title>Draft genome of the nematode, Onchocerca flexuosa.</title>
        <authorList>
            <person name="Mitreva M."/>
        </authorList>
    </citation>
    <scope>NUCLEOTIDE SEQUENCE [LARGE SCALE GENOMIC DNA]</scope>
    <source>
        <strain evidence="2">Red Deer</strain>
    </source>
</reference>
<keyword evidence="3" id="KW-1185">Reference proteome</keyword>